<dbReference type="NCBIfam" id="TIGR01783">
    <property type="entry name" value="TonB-siderophor"/>
    <property type="match status" value="1"/>
</dbReference>
<evidence type="ECO:0000256" key="7">
    <source>
        <dbReference type="ARBA" id="ARBA00023136"/>
    </source>
</evidence>
<evidence type="ECO:0000256" key="11">
    <source>
        <dbReference type="RuleBase" id="RU003357"/>
    </source>
</evidence>
<keyword evidence="12" id="KW-0732">Signal</keyword>
<evidence type="ECO:0000259" key="13">
    <source>
        <dbReference type="Pfam" id="PF00593"/>
    </source>
</evidence>
<gene>
    <name evidence="15" type="ORF">JR064_15720</name>
</gene>
<dbReference type="EMBL" id="JAFIWB010000020">
    <property type="protein sequence ID" value="MBN6103617.1"/>
    <property type="molecule type" value="Genomic_DNA"/>
</dbReference>
<keyword evidence="16" id="KW-1185">Reference proteome</keyword>
<dbReference type="PANTHER" id="PTHR32552:SF82">
    <property type="entry name" value="FCUA PROTEIN"/>
    <property type="match status" value="1"/>
</dbReference>
<feature type="domain" description="TonB-dependent receptor plug" evidence="14">
    <location>
        <begin position="64"/>
        <end position="166"/>
    </location>
</feature>
<dbReference type="InterPro" id="IPR012910">
    <property type="entry name" value="Plug_dom"/>
</dbReference>
<dbReference type="InterPro" id="IPR000531">
    <property type="entry name" value="Beta-barrel_TonB"/>
</dbReference>
<dbReference type="InterPro" id="IPR037066">
    <property type="entry name" value="Plug_dom_sf"/>
</dbReference>
<dbReference type="RefSeq" id="WP_206230373.1">
    <property type="nucleotide sequence ID" value="NZ_JAFIWB010000020.1"/>
</dbReference>
<evidence type="ECO:0000256" key="3">
    <source>
        <dbReference type="ARBA" id="ARBA00022448"/>
    </source>
</evidence>
<keyword evidence="6 11" id="KW-0798">TonB box</keyword>
<reference evidence="15 16" key="1">
    <citation type="submission" date="2021-02" db="EMBL/GenBank/DDBJ databases">
        <title>Taxonomically Unique Crown Gall-Associated Xanthomonas Stains Have Deficiency in Virulence Repertories.</title>
        <authorList>
            <person name="Mafakheri H."/>
            <person name="Taghavi S.M."/>
            <person name="Dimkic I."/>
            <person name="Nemanja K."/>
            <person name="Osdaghi E."/>
        </authorList>
    </citation>
    <scope>NUCLEOTIDE SEQUENCE [LARGE SCALE GENOMIC DNA]</scope>
    <source>
        <strain evidence="15 16">FX4</strain>
    </source>
</reference>
<keyword evidence="8 15" id="KW-0675">Receptor</keyword>
<evidence type="ECO:0000256" key="1">
    <source>
        <dbReference type="ARBA" id="ARBA00004571"/>
    </source>
</evidence>
<dbReference type="PANTHER" id="PTHR32552">
    <property type="entry name" value="FERRICHROME IRON RECEPTOR-RELATED"/>
    <property type="match status" value="1"/>
</dbReference>
<name>A0ABS3B503_9XANT</name>
<dbReference type="PROSITE" id="PS52016">
    <property type="entry name" value="TONB_DEPENDENT_REC_3"/>
    <property type="match status" value="1"/>
</dbReference>
<dbReference type="InterPro" id="IPR039426">
    <property type="entry name" value="TonB-dep_rcpt-like"/>
</dbReference>
<keyword evidence="4 10" id="KW-1134">Transmembrane beta strand</keyword>
<feature type="domain" description="TonB-dependent receptor-like beta-barrel" evidence="13">
    <location>
        <begin position="270"/>
        <end position="678"/>
    </location>
</feature>
<dbReference type="Proteomes" id="UP000695802">
    <property type="component" value="Unassembled WGS sequence"/>
</dbReference>
<evidence type="ECO:0000256" key="12">
    <source>
        <dbReference type="SAM" id="SignalP"/>
    </source>
</evidence>
<evidence type="ECO:0000256" key="10">
    <source>
        <dbReference type="PROSITE-ProRule" id="PRU01360"/>
    </source>
</evidence>
<sequence>MSTRLPRHSLLPLALMAALCASAHAAAAETDADPAERKATELDAVRVNAERAEAPAGALGERPARDTPFSITRIDADALQERQVNSLAQMFMTDPSVSGNVGAYNSSWYTTIQVRGLPVSYSNGYKLNGMPLYTYGAEWPSETMEQVQLLKGASGFMYGFGAPGGIVNYITKKPTDTPLLDLSVGYRDGGVYSAQLDNGRRFGEDDRFGYRLNLLREQGDTYNDTHVERTLASLGLDARLSDDLTWTADLLYQDRKLENEAPTITFYGYGDSALPRRLDPRRDRAIRDTFFNTEMQSAMTGLRWQIDDAWNARLDLSYSKFRSSINKIWDYVLNREGDTNTYIYDLGNLAENYLAQGLLEGRFSTGPIDHQLVAGASWQQADSGWAKQNLWYQLGTSNLYEDSALSYHSTHSRDTYRSDRVEQNALFASDTLSVGTHWSLLLGLRHTRYEQNSWDVDGTHTARYQKSVNTPTVALLFKPREDQTVYASYVESLEQGSTVGQLYENRNTLLPPLESKQYELGYKLERARWALDAAWFRIERGAEYGNAANYYVQDGEVRYQGFDLSGHVQATPNWRIGAGATWVDAEYLRNEAAAVGRTPAGVARFQATLDTAYAFDAVPGLSVHAAAKHYGSQPYGASMWNDLYDLKLPSFTLLDAGLGYRTHWGATPLTLRGELTNLTDRRYWTNDGNGYGQPRTWSLSATFEL</sequence>
<dbReference type="Pfam" id="PF07715">
    <property type="entry name" value="Plug"/>
    <property type="match status" value="1"/>
</dbReference>
<dbReference type="Gene3D" id="2.170.130.10">
    <property type="entry name" value="TonB-dependent receptor, plug domain"/>
    <property type="match status" value="1"/>
</dbReference>
<evidence type="ECO:0000313" key="15">
    <source>
        <dbReference type="EMBL" id="MBN6103617.1"/>
    </source>
</evidence>
<accession>A0ABS3B503</accession>
<keyword evidence="7 10" id="KW-0472">Membrane</keyword>
<dbReference type="Pfam" id="PF00593">
    <property type="entry name" value="TonB_dep_Rec_b-barrel"/>
    <property type="match status" value="1"/>
</dbReference>
<evidence type="ECO:0000256" key="5">
    <source>
        <dbReference type="ARBA" id="ARBA00022692"/>
    </source>
</evidence>
<protein>
    <submittedName>
        <fullName evidence="15">TonB-dependent receptor</fullName>
    </submittedName>
</protein>
<proteinExistence type="inferred from homology"/>
<keyword evidence="3 10" id="KW-0813">Transport</keyword>
<comment type="caution">
    <text evidence="15">The sequence shown here is derived from an EMBL/GenBank/DDBJ whole genome shotgun (WGS) entry which is preliminary data.</text>
</comment>
<evidence type="ECO:0000256" key="9">
    <source>
        <dbReference type="ARBA" id="ARBA00023237"/>
    </source>
</evidence>
<dbReference type="InterPro" id="IPR010105">
    <property type="entry name" value="TonB_sidphr_rcpt"/>
</dbReference>
<organism evidence="15 16">
    <name type="scientific">Xanthomonas bonasiae</name>
    <dbReference type="NCBI Taxonomy" id="2810351"/>
    <lineage>
        <taxon>Bacteria</taxon>
        <taxon>Pseudomonadati</taxon>
        <taxon>Pseudomonadota</taxon>
        <taxon>Gammaproteobacteria</taxon>
        <taxon>Lysobacterales</taxon>
        <taxon>Lysobacteraceae</taxon>
        <taxon>Xanthomonas</taxon>
    </lineage>
</organism>
<feature type="signal peptide" evidence="12">
    <location>
        <begin position="1"/>
        <end position="27"/>
    </location>
</feature>
<comment type="similarity">
    <text evidence="2 10 11">Belongs to the TonB-dependent receptor family.</text>
</comment>
<evidence type="ECO:0000259" key="14">
    <source>
        <dbReference type="Pfam" id="PF07715"/>
    </source>
</evidence>
<dbReference type="SUPFAM" id="SSF56935">
    <property type="entry name" value="Porins"/>
    <property type="match status" value="1"/>
</dbReference>
<dbReference type="InterPro" id="IPR036942">
    <property type="entry name" value="Beta-barrel_TonB_sf"/>
</dbReference>
<dbReference type="CDD" id="cd01347">
    <property type="entry name" value="ligand_gated_channel"/>
    <property type="match status" value="1"/>
</dbReference>
<keyword evidence="9 10" id="KW-0998">Cell outer membrane</keyword>
<evidence type="ECO:0000313" key="16">
    <source>
        <dbReference type="Proteomes" id="UP000695802"/>
    </source>
</evidence>
<comment type="subcellular location">
    <subcellularLocation>
        <location evidence="1 10">Cell outer membrane</location>
        <topology evidence="1 10">Multi-pass membrane protein</topology>
    </subcellularLocation>
</comment>
<evidence type="ECO:0000256" key="6">
    <source>
        <dbReference type="ARBA" id="ARBA00023077"/>
    </source>
</evidence>
<evidence type="ECO:0000256" key="4">
    <source>
        <dbReference type="ARBA" id="ARBA00022452"/>
    </source>
</evidence>
<feature type="chain" id="PRO_5047211575" evidence="12">
    <location>
        <begin position="28"/>
        <end position="705"/>
    </location>
</feature>
<dbReference type="Gene3D" id="2.40.170.20">
    <property type="entry name" value="TonB-dependent receptor, beta-barrel domain"/>
    <property type="match status" value="1"/>
</dbReference>
<keyword evidence="5 10" id="KW-0812">Transmembrane</keyword>
<evidence type="ECO:0000256" key="2">
    <source>
        <dbReference type="ARBA" id="ARBA00009810"/>
    </source>
</evidence>
<evidence type="ECO:0000256" key="8">
    <source>
        <dbReference type="ARBA" id="ARBA00023170"/>
    </source>
</evidence>